<organism evidence="6 7">
    <name type="scientific">Aspergillus awamori</name>
    <name type="common">Black koji mold</name>
    <dbReference type="NCBI Taxonomy" id="105351"/>
    <lineage>
        <taxon>Eukaryota</taxon>
        <taxon>Fungi</taxon>
        <taxon>Dikarya</taxon>
        <taxon>Ascomycota</taxon>
        <taxon>Pezizomycotina</taxon>
        <taxon>Eurotiomycetes</taxon>
        <taxon>Eurotiomycetidae</taxon>
        <taxon>Eurotiales</taxon>
        <taxon>Aspergillaceae</taxon>
        <taxon>Aspergillus</taxon>
    </lineage>
</organism>
<dbReference type="Pfam" id="PF07859">
    <property type="entry name" value="Abhydrolase_3"/>
    <property type="match status" value="1"/>
</dbReference>
<evidence type="ECO:0000256" key="1">
    <source>
        <dbReference type="ARBA" id="ARBA00010515"/>
    </source>
</evidence>
<evidence type="ECO:0000313" key="6">
    <source>
        <dbReference type="EMBL" id="GCB26996.1"/>
    </source>
</evidence>
<dbReference type="SUPFAM" id="SSF53474">
    <property type="entry name" value="alpha/beta-Hydrolases"/>
    <property type="match status" value="1"/>
</dbReference>
<dbReference type="PROSITE" id="PS01174">
    <property type="entry name" value="LIPASE_GDXG_SER"/>
    <property type="match status" value="1"/>
</dbReference>
<sequence>MPSRAFTYFYTAYTLVTAPVWLAAAAIYNIPKFLRPNAAWSWKTAFTSSQWTVTMNYLTTIQKAWPKSLEAGPLGNQFIVLNPQKTITTKTKEGQESTQSEVYKGITCSVPGVEPLPVGAVWFPEAPAEPPRRLIIHFYGSAYVMFGSRPGETGEVGINELSKMSGWPALAIQYRLSRDKKTTFPAALQDGMTAYVYALEVLKIPASQIVFAGDSAGGNLVVALLRYINEENPALPLPRCAFLSSPWVDLSTESIENVPRNRNYNADYVTQDFLDWGRKAYTPEGWDSSNSWITFLGNETQLGIPVFVNAGTSEVLYDDIMKFAENLRKKGNEVEVLETPNSCHVPYRLVIRLDTNQAFPDAINFCKNQSSSSKSSVTALRLQSETENIRIEGVKTAPRNIVKAFVDRDQDVKLLRERSESLQALPGVKLQREQRYPIKLDAVRKTDVFDDLGKEKSDF</sequence>
<reference evidence="6 7" key="1">
    <citation type="submission" date="2016-09" db="EMBL/GenBank/DDBJ databases">
        <title>Aspergillus awamori IFM 58123T.</title>
        <authorList>
            <person name="Kusuya Y."/>
            <person name="Shimizu M."/>
            <person name="Takahashi H."/>
            <person name="Yaguchi T."/>
        </authorList>
    </citation>
    <scope>NUCLEOTIDE SEQUENCE [LARGE SCALE GENOMIC DNA]</scope>
    <source>
        <strain evidence="6 7">IFM 58123</strain>
    </source>
</reference>
<dbReference type="InterPro" id="IPR033140">
    <property type="entry name" value="Lipase_GDXG_put_SER_AS"/>
</dbReference>
<dbReference type="EMBL" id="BDHI01000028">
    <property type="protein sequence ID" value="GCB26996.1"/>
    <property type="molecule type" value="Genomic_DNA"/>
</dbReference>
<dbReference type="PANTHER" id="PTHR48081">
    <property type="entry name" value="AB HYDROLASE SUPERFAMILY PROTEIN C4A8.06C"/>
    <property type="match status" value="1"/>
</dbReference>
<evidence type="ECO:0000256" key="3">
    <source>
        <dbReference type="PROSITE-ProRule" id="PRU10038"/>
    </source>
</evidence>
<feature type="active site" evidence="3">
    <location>
        <position position="215"/>
    </location>
</feature>
<dbReference type="InterPro" id="IPR050300">
    <property type="entry name" value="GDXG_lipolytic_enzyme"/>
</dbReference>
<proteinExistence type="inferred from homology"/>
<keyword evidence="4" id="KW-0472">Membrane</keyword>
<dbReference type="GO" id="GO:0016787">
    <property type="term" value="F:hydrolase activity"/>
    <property type="evidence" value="ECO:0007669"/>
    <property type="project" value="UniProtKB-KW"/>
</dbReference>
<dbReference type="InterPro" id="IPR029058">
    <property type="entry name" value="AB_hydrolase_fold"/>
</dbReference>
<dbReference type="Proteomes" id="UP000286921">
    <property type="component" value="Unassembled WGS sequence"/>
</dbReference>
<dbReference type="PANTHER" id="PTHR48081:SF17">
    <property type="entry name" value="ALPHA_BETA HYDROLASE FOLD-3 DOMAIN-CONTAINING PROTEIN"/>
    <property type="match status" value="1"/>
</dbReference>
<keyword evidence="2 6" id="KW-0378">Hydrolase</keyword>
<accession>A0A401L678</accession>
<keyword evidence="7" id="KW-1185">Reference proteome</keyword>
<keyword evidence="4" id="KW-1133">Transmembrane helix</keyword>
<dbReference type="STRING" id="105351.A0A401L678"/>
<dbReference type="InterPro" id="IPR013094">
    <property type="entry name" value="AB_hydrolase_3"/>
</dbReference>
<feature type="transmembrane region" description="Helical" evidence="4">
    <location>
        <begin position="7"/>
        <end position="28"/>
    </location>
</feature>
<comment type="caution">
    <text evidence="6">The sequence shown here is derived from an EMBL/GenBank/DDBJ whole genome shotgun (WGS) entry which is preliminary data.</text>
</comment>
<comment type="similarity">
    <text evidence="1">Belongs to the 'GDXG' lipolytic enzyme family.</text>
</comment>
<evidence type="ECO:0000259" key="5">
    <source>
        <dbReference type="Pfam" id="PF07859"/>
    </source>
</evidence>
<feature type="domain" description="Alpha/beta hydrolase fold-3" evidence="5">
    <location>
        <begin position="136"/>
        <end position="345"/>
    </location>
</feature>
<dbReference type="AlphaFoldDB" id="A0A401L678"/>
<evidence type="ECO:0000313" key="7">
    <source>
        <dbReference type="Proteomes" id="UP000286921"/>
    </source>
</evidence>
<evidence type="ECO:0000256" key="2">
    <source>
        <dbReference type="ARBA" id="ARBA00022801"/>
    </source>
</evidence>
<gene>
    <name evidence="6" type="ORF">AAWM_09881</name>
</gene>
<keyword evidence="4" id="KW-0812">Transmembrane</keyword>
<protein>
    <submittedName>
        <fullName evidence="6">Acetyl-hydrolase</fullName>
    </submittedName>
</protein>
<evidence type="ECO:0000256" key="4">
    <source>
        <dbReference type="SAM" id="Phobius"/>
    </source>
</evidence>
<name>A0A401L678_ASPAW</name>
<dbReference type="Gene3D" id="3.40.50.1820">
    <property type="entry name" value="alpha/beta hydrolase"/>
    <property type="match status" value="1"/>
</dbReference>